<evidence type="ECO:0000313" key="2">
    <source>
        <dbReference type="EMBL" id="KAK9776955.1"/>
    </source>
</evidence>
<feature type="region of interest" description="Disordered" evidence="1">
    <location>
        <begin position="1"/>
        <end position="20"/>
    </location>
</feature>
<gene>
    <name evidence="2" type="ORF">SCAR479_06356</name>
</gene>
<reference evidence="2 3" key="1">
    <citation type="submission" date="2024-02" db="EMBL/GenBank/DDBJ databases">
        <title>First draft genome assembly of two strains of Seiridium cardinale.</title>
        <authorList>
            <person name="Emiliani G."/>
            <person name="Scali E."/>
        </authorList>
    </citation>
    <scope>NUCLEOTIDE SEQUENCE [LARGE SCALE GENOMIC DNA]</scope>
    <source>
        <strain evidence="2 3">BM-138-000479</strain>
    </source>
</reference>
<protein>
    <submittedName>
        <fullName evidence="2">2EXR domain-containing protein</fullName>
    </submittedName>
</protein>
<dbReference type="Proteomes" id="UP001465668">
    <property type="component" value="Unassembled WGS sequence"/>
</dbReference>
<evidence type="ECO:0000256" key="1">
    <source>
        <dbReference type="SAM" id="MobiDB-lite"/>
    </source>
</evidence>
<name>A0ABR2XT25_9PEZI</name>
<accession>A0ABR2XT25</accession>
<evidence type="ECO:0000313" key="3">
    <source>
        <dbReference type="Proteomes" id="UP001465668"/>
    </source>
</evidence>
<proteinExistence type="predicted"/>
<organism evidence="2 3">
    <name type="scientific">Seiridium cardinale</name>
    <dbReference type="NCBI Taxonomy" id="138064"/>
    <lineage>
        <taxon>Eukaryota</taxon>
        <taxon>Fungi</taxon>
        <taxon>Dikarya</taxon>
        <taxon>Ascomycota</taxon>
        <taxon>Pezizomycotina</taxon>
        <taxon>Sordariomycetes</taxon>
        <taxon>Xylariomycetidae</taxon>
        <taxon>Amphisphaeriales</taxon>
        <taxon>Sporocadaceae</taxon>
        <taxon>Seiridium</taxon>
    </lineage>
</organism>
<comment type="caution">
    <text evidence="2">The sequence shown here is derived from an EMBL/GenBank/DDBJ whole genome shotgun (WGS) entry which is preliminary data.</text>
</comment>
<sequence length="165" mass="18220">MTPDETGTGQYSGSKRDDKRQIKALSSIQQSIEALSQKVEAIARDQTLQRAVNADILERLATMEHNAGQRYSDLDEKADSCLEELSELNRHFKCAIPARLLEINEISEDMAPGIAEYAFMVPLAPPAIAGVCREARAVACQTGRLVCIDNRIMVWVPAHAPRMPV</sequence>
<dbReference type="EMBL" id="JARVKM010000024">
    <property type="protein sequence ID" value="KAK9776955.1"/>
    <property type="molecule type" value="Genomic_DNA"/>
</dbReference>
<feature type="compositionally biased region" description="Polar residues" evidence="1">
    <location>
        <begin position="1"/>
        <end position="13"/>
    </location>
</feature>
<keyword evidence="3" id="KW-1185">Reference proteome</keyword>